<evidence type="ECO:0000313" key="4">
    <source>
        <dbReference type="Proteomes" id="UP001596321"/>
    </source>
</evidence>
<dbReference type="Gene3D" id="3.90.25.10">
    <property type="entry name" value="UDP-galactose 4-epimerase, domain 1"/>
    <property type="match status" value="1"/>
</dbReference>
<feature type="domain" description="NAD-dependent epimerase/dehydratase" evidence="2">
    <location>
        <begin position="6"/>
        <end position="239"/>
    </location>
</feature>
<accession>A0ABW1Y519</accession>
<comment type="caution">
    <text evidence="3">The sequence shown here is derived from an EMBL/GenBank/DDBJ whole genome shotgun (WGS) entry which is preliminary data.</text>
</comment>
<evidence type="ECO:0000313" key="3">
    <source>
        <dbReference type="EMBL" id="MFC6505395.1"/>
    </source>
</evidence>
<dbReference type="InterPro" id="IPR036291">
    <property type="entry name" value="NAD(P)-bd_dom_sf"/>
</dbReference>
<sequence>MVQNAIVFGARGFIGRHVTAVLAADGWHCTGVDRYGRATDGAGDVGGSYYRGDDWSPVALSRYLRDRGPVLVVNAVGAPWSTDPSVVRRDNAVWPCRLAQACERSGTVTAILHLGSSHEYGDTAPGVPVAESSALAPVTEYGRFKAMGASYLVRAAYRTTRPVTVIRAFNVIGPGHGRNGIWATAAGLYRAAVQEGRSQVVANAPLPETARDLIDVRDVAALVSLAARRPGPAVAVYNAASGTATSIRQLFDAFAGHTGIPYRFARNPTGLRIGSTWQCADTTRARTYLGWTRRFTLTDSVGAALALDAAAPATLG</sequence>
<dbReference type="Proteomes" id="UP001596321">
    <property type="component" value="Unassembled WGS sequence"/>
</dbReference>
<gene>
    <name evidence="3" type="ORF">ACFQFF_28945</name>
</gene>
<dbReference type="Gene3D" id="3.40.50.720">
    <property type="entry name" value="NAD(P)-binding Rossmann-like Domain"/>
    <property type="match status" value="1"/>
</dbReference>
<name>A0ABW1Y519_STRPL</name>
<dbReference type="EMBL" id="JBHSUW010000001">
    <property type="protein sequence ID" value="MFC6505395.1"/>
    <property type="molecule type" value="Genomic_DNA"/>
</dbReference>
<reference evidence="4" key="1">
    <citation type="journal article" date="2019" name="Int. J. Syst. Evol. Microbiol.">
        <title>The Global Catalogue of Microorganisms (GCM) 10K type strain sequencing project: providing services to taxonomists for standard genome sequencing and annotation.</title>
        <authorList>
            <consortium name="The Broad Institute Genomics Platform"/>
            <consortium name="The Broad Institute Genome Sequencing Center for Infectious Disease"/>
            <person name="Wu L."/>
            <person name="Ma J."/>
        </authorList>
    </citation>
    <scope>NUCLEOTIDE SEQUENCE [LARGE SCALE GENOMIC DNA]</scope>
    <source>
        <strain evidence="4">JCM 4504</strain>
    </source>
</reference>
<proteinExistence type="inferred from homology"/>
<evidence type="ECO:0000259" key="2">
    <source>
        <dbReference type="Pfam" id="PF01370"/>
    </source>
</evidence>
<comment type="similarity">
    <text evidence="1">Belongs to the NAD(P)-dependent epimerase/dehydratase family.</text>
</comment>
<dbReference type="InterPro" id="IPR001509">
    <property type="entry name" value="Epimerase_deHydtase"/>
</dbReference>
<protein>
    <submittedName>
        <fullName evidence="3">NAD-dependent epimerase/dehydratase family protein</fullName>
    </submittedName>
</protein>
<evidence type="ECO:0000256" key="1">
    <source>
        <dbReference type="ARBA" id="ARBA00007637"/>
    </source>
</evidence>
<dbReference type="PANTHER" id="PTHR43000">
    <property type="entry name" value="DTDP-D-GLUCOSE 4,6-DEHYDRATASE-RELATED"/>
    <property type="match status" value="1"/>
</dbReference>
<keyword evidence="4" id="KW-1185">Reference proteome</keyword>
<dbReference type="SUPFAM" id="SSF51735">
    <property type="entry name" value="NAD(P)-binding Rossmann-fold domains"/>
    <property type="match status" value="1"/>
</dbReference>
<dbReference type="Pfam" id="PF01370">
    <property type="entry name" value="Epimerase"/>
    <property type="match status" value="1"/>
</dbReference>
<organism evidence="3 4">
    <name type="scientific">Streptomyces plicatus</name>
    <dbReference type="NCBI Taxonomy" id="1922"/>
    <lineage>
        <taxon>Bacteria</taxon>
        <taxon>Bacillati</taxon>
        <taxon>Actinomycetota</taxon>
        <taxon>Actinomycetes</taxon>
        <taxon>Kitasatosporales</taxon>
        <taxon>Streptomycetaceae</taxon>
        <taxon>Streptomyces</taxon>
        <taxon>Streptomyces rochei group</taxon>
    </lineage>
</organism>
<dbReference type="RefSeq" id="WP_125537090.1">
    <property type="nucleotide sequence ID" value="NZ_BMUJ01000018.1"/>
</dbReference>